<feature type="region of interest" description="Disordered" evidence="1">
    <location>
        <begin position="51"/>
        <end position="75"/>
    </location>
</feature>
<evidence type="ECO:0000313" key="4">
    <source>
        <dbReference type="Proteomes" id="UP000654257"/>
    </source>
</evidence>
<comment type="caution">
    <text evidence="3">The sequence shown here is derived from an EMBL/GenBank/DDBJ whole genome shotgun (WGS) entry which is preliminary data.</text>
</comment>
<evidence type="ECO:0000313" key="3">
    <source>
        <dbReference type="EMBL" id="GGG16610.1"/>
    </source>
</evidence>
<proteinExistence type="predicted"/>
<dbReference type="RefSeq" id="WP_188545945.1">
    <property type="nucleotide sequence ID" value="NZ_BMCU01000003.1"/>
</dbReference>
<reference evidence="3" key="1">
    <citation type="journal article" date="2014" name="Int. J. Syst. Evol. Microbiol.">
        <title>Complete genome sequence of Corynebacterium casei LMG S-19264T (=DSM 44701T), isolated from a smear-ripened cheese.</title>
        <authorList>
            <consortium name="US DOE Joint Genome Institute (JGI-PGF)"/>
            <person name="Walter F."/>
            <person name="Albersmeier A."/>
            <person name="Kalinowski J."/>
            <person name="Ruckert C."/>
        </authorList>
    </citation>
    <scope>NUCLEOTIDE SEQUENCE</scope>
    <source>
        <strain evidence="3">CCM 7905</strain>
    </source>
</reference>
<name>A0A917LEQ3_9NOCA</name>
<reference evidence="3" key="2">
    <citation type="submission" date="2020-09" db="EMBL/GenBank/DDBJ databases">
        <authorList>
            <person name="Sun Q."/>
            <person name="Sedlacek I."/>
        </authorList>
    </citation>
    <scope>NUCLEOTIDE SEQUENCE</scope>
    <source>
        <strain evidence="3">CCM 7905</strain>
    </source>
</reference>
<dbReference type="EMBL" id="BMCU01000003">
    <property type="protein sequence ID" value="GGG16610.1"/>
    <property type="molecule type" value="Genomic_DNA"/>
</dbReference>
<gene>
    <name evidence="3" type="ORF">GCM10007304_33430</name>
</gene>
<evidence type="ECO:0000256" key="1">
    <source>
        <dbReference type="SAM" id="MobiDB-lite"/>
    </source>
</evidence>
<keyword evidence="2" id="KW-0812">Transmembrane</keyword>
<accession>A0A917LEQ3</accession>
<keyword evidence="2" id="KW-1133">Transmembrane helix</keyword>
<keyword evidence="4" id="KW-1185">Reference proteome</keyword>
<dbReference type="Proteomes" id="UP000654257">
    <property type="component" value="Unassembled WGS sequence"/>
</dbReference>
<sequence length="75" mass="7815">MNTVVALALALVGFAVVLAGFVIIARSLRGRMRRGRFHGIDSAVGGSAFMGAPREHGIAPPDHRHPGADTGQTKP</sequence>
<protein>
    <submittedName>
        <fullName evidence="3">Uncharacterized protein</fullName>
    </submittedName>
</protein>
<keyword evidence="2" id="KW-0472">Membrane</keyword>
<evidence type="ECO:0000256" key="2">
    <source>
        <dbReference type="SAM" id="Phobius"/>
    </source>
</evidence>
<feature type="compositionally biased region" description="Basic and acidic residues" evidence="1">
    <location>
        <begin position="53"/>
        <end position="67"/>
    </location>
</feature>
<dbReference type="AlphaFoldDB" id="A0A917LEQ3"/>
<organism evidence="3 4">
    <name type="scientific">Rhodococcoides trifolii</name>
    <dbReference type="NCBI Taxonomy" id="908250"/>
    <lineage>
        <taxon>Bacteria</taxon>
        <taxon>Bacillati</taxon>
        <taxon>Actinomycetota</taxon>
        <taxon>Actinomycetes</taxon>
        <taxon>Mycobacteriales</taxon>
        <taxon>Nocardiaceae</taxon>
        <taxon>Rhodococcoides</taxon>
    </lineage>
</organism>
<feature type="transmembrane region" description="Helical" evidence="2">
    <location>
        <begin position="6"/>
        <end position="28"/>
    </location>
</feature>